<evidence type="ECO:0000313" key="1">
    <source>
        <dbReference type="EMBL" id="RAJ87438.1"/>
    </source>
</evidence>
<dbReference type="RefSeq" id="WP_111590130.1">
    <property type="nucleotide sequence ID" value="NZ_QLMA01000001.1"/>
</dbReference>
<dbReference type="OrthoDB" id="824384at2"/>
<evidence type="ECO:0000313" key="2">
    <source>
        <dbReference type="Proteomes" id="UP000249819"/>
    </source>
</evidence>
<proteinExistence type="predicted"/>
<protein>
    <recommendedName>
        <fullName evidence="3">DNA polymerase III psi subunit</fullName>
    </recommendedName>
</protein>
<organism evidence="1 2">
    <name type="scientific">Chitinophaga dinghuensis</name>
    <dbReference type="NCBI Taxonomy" id="1539050"/>
    <lineage>
        <taxon>Bacteria</taxon>
        <taxon>Pseudomonadati</taxon>
        <taxon>Bacteroidota</taxon>
        <taxon>Chitinophagia</taxon>
        <taxon>Chitinophagales</taxon>
        <taxon>Chitinophagaceae</taxon>
        <taxon>Chitinophaga</taxon>
    </lineage>
</organism>
<reference evidence="1 2" key="1">
    <citation type="submission" date="2018-06" db="EMBL/GenBank/DDBJ databases">
        <title>Genomic Encyclopedia of Archaeal and Bacterial Type Strains, Phase II (KMG-II): from individual species to whole genera.</title>
        <authorList>
            <person name="Goeker M."/>
        </authorList>
    </citation>
    <scope>NUCLEOTIDE SEQUENCE [LARGE SCALE GENOMIC DNA]</scope>
    <source>
        <strain evidence="1 2">DSM 29821</strain>
    </source>
</reference>
<gene>
    <name evidence="1" type="ORF">CLV59_101189</name>
</gene>
<name>A0A327WB97_9BACT</name>
<dbReference type="EMBL" id="QLMA01000001">
    <property type="protein sequence ID" value="RAJ87438.1"/>
    <property type="molecule type" value="Genomic_DNA"/>
</dbReference>
<evidence type="ECO:0008006" key="3">
    <source>
        <dbReference type="Google" id="ProtNLM"/>
    </source>
</evidence>
<sequence length="166" mass="18615">MSLEDLQLDPYFLAKLFAQPLIPGKTPEAAPVQKPLPKVKYLGENQKNVALFIQNESEPYLNDELFNLLTNILNACKLGMQDVALINISSQPEFTFRDWQQSLKIKQAVVFGIAPQQLSIDELPSYQLFTLGESAVLFSDHLQIIGTDKALKARLWSGLKQLLTIA</sequence>
<dbReference type="Proteomes" id="UP000249819">
    <property type="component" value="Unassembled WGS sequence"/>
</dbReference>
<dbReference type="AlphaFoldDB" id="A0A327WB97"/>
<keyword evidence="2" id="KW-1185">Reference proteome</keyword>
<accession>A0A327WB97</accession>
<comment type="caution">
    <text evidence="1">The sequence shown here is derived from an EMBL/GenBank/DDBJ whole genome shotgun (WGS) entry which is preliminary data.</text>
</comment>